<evidence type="ECO:0000313" key="3">
    <source>
        <dbReference type="Proteomes" id="UP000054630"/>
    </source>
</evidence>
<organism evidence="2 3">
    <name type="scientific">Trichinella nelsoni</name>
    <dbReference type="NCBI Taxonomy" id="6336"/>
    <lineage>
        <taxon>Eukaryota</taxon>
        <taxon>Metazoa</taxon>
        <taxon>Ecdysozoa</taxon>
        <taxon>Nematoda</taxon>
        <taxon>Enoplea</taxon>
        <taxon>Dorylaimia</taxon>
        <taxon>Trichinellida</taxon>
        <taxon>Trichinellidae</taxon>
        <taxon>Trichinella</taxon>
    </lineage>
</organism>
<evidence type="ECO:0000256" key="1">
    <source>
        <dbReference type="SAM" id="Phobius"/>
    </source>
</evidence>
<dbReference type="EMBL" id="JYDL01000009">
    <property type="protein sequence ID" value="KRX26026.1"/>
    <property type="molecule type" value="Genomic_DNA"/>
</dbReference>
<dbReference type="OrthoDB" id="5920624at2759"/>
<feature type="transmembrane region" description="Helical" evidence="1">
    <location>
        <begin position="22"/>
        <end position="45"/>
    </location>
</feature>
<proteinExistence type="predicted"/>
<sequence>MYVVGFLGWNPHHIRKTPVKSFFPIFSIFLSKITPYVLSCICLTIPKIRSLTMKPVESEKTRLEEEPGTLQMQQN</sequence>
<accession>A0A0V0SHI6</accession>
<evidence type="ECO:0000313" key="2">
    <source>
        <dbReference type="EMBL" id="KRX26026.1"/>
    </source>
</evidence>
<reference evidence="2 3" key="1">
    <citation type="submission" date="2015-01" db="EMBL/GenBank/DDBJ databases">
        <title>Evolution of Trichinella species and genotypes.</title>
        <authorList>
            <person name="Korhonen P.K."/>
            <person name="Edoardo P."/>
            <person name="Giuseppe L.R."/>
            <person name="Gasser R.B."/>
        </authorList>
    </citation>
    <scope>NUCLEOTIDE SEQUENCE [LARGE SCALE GENOMIC DNA]</scope>
    <source>
        <strain evidence="2">ISS37</strain>
    </source>
</reference>
<comment type="caution">
    <text evidence="2">The sequence shown here is derived from an EMBL/GenBank/DDBJ whole genome shotgun (WGS) entry which is preliminary data.</text>
</comment>
<keyword evidence="1" id="KW-1133">Transmembrane helix</keyword>
<dbReference type="Proteomes" id="UP000054630">
    <property type="component" value="Unassembled WGS sequence"/>
</dbReference>
<dbReference type="AlphaFoldDB" id="A0A0V0SHI6"/>
<name>A0A0V0SHI6_9BILA</name>
<keyword evidence="3" id="KW-1185">Reference proteome</keyword>
<keyword evidence="1" id="KW-0812">Transmembrane</keyword>
<protein>
    <submittedName>
        <fullName evidence="2">Uncharacterized protein</fullName>
    </submittedName>
</protein>
<gene>
    <name evidence="2" type="ORF">T07_13303</name>
</gene>
<keyword evidence="1" id="KW-0472">Membrane</keyword>